<dbReference type="InterPro" id="IPR039448">
    <property type="entry name" value="Beta_helix"/>
</dbReference>
<dbReference type="InterPro" id="IPR044060">
    <property type="entry name" value="Bacterial_rp_domain"/>
</dbReference>
<accession>A0A4R3MRI1</accession>
<dbReference type="InterPro" id="IPR006626">
    <property type="entry name" value="PbH1"/>
</dbReference>
<keyword evidence="3 4" id="KW-0732">Signal</keyword>
<dbReference type="InterPro" id="IPR012334">
    <property type="entry name" value="Pectin_lyas_fold"/>
</dbReference>
<dbReference type="Gene3D" id="2.160.20.10">
    <property type="entry name" value="Single-stranded right-handed beta-helix, Pectin lyase-like"/>
    <property type="match status" value="1"/>
</dbReference>
<evidence type="ECO:0000256" key="2">
    <source>
        <dbReference type="ARBA" id="ARBA00022525"/>
    </source>
</evidence>
<dbReference type="EMBL" id="SMAO01000014">
    <property type="protein sequence ID" value="TCT18120.1"/>
    <property type="molecule type" value="Genomic_DNA"/>
</dbReference>
<organism evidence="8 9">
    <name type="scientific">Thiobaca trueperi</name>
    <dbReference type="NCBI Taxonomy" id="127458"/>
    <lineage>
        <taxon>Bacteria</taxon>
        <taxon>Pseudomonadati</taxon>
        <taxon>Pseudomonadota</taxon>
        <taxon>Gammaproteobacteria</taxon>
        <taxon>Chromatiales</taxon>
        <taxon>Chromatiaceae</taxon>
        <taxon>Thiobaca</taxon>
    </lineage>
</organism>
<feature type="domain" description="Bacterial repeat" evidence="7">
    <location>
        <begin position="544"/>
        <end position="622"/>
    </location>
</feature>
<feature type="domain" description="Right handed beta helix" evidence="6">
    <location>
        <begin position="175"/>
        <end position="326"/>
    </location>
</feature>
<dbReference type="PANTHER" id="PTHR40088">
    <property type="entry name" value="PECTATE LYASE (EUROFUNG)"/>
    <property type="match status" value="1"/>
</dbReference>
<dbReference type="Pfam" id="PF07705">
    <property type="entry name" value="CARDB"/>
    <property type="match status" value="1"/>
</dbReference>
<sequence length="738" mass="78491">MSGLQTGLAFMLALSMVAPLSARDADPLADQVSTAAAPGVQRAVCDAAVITGKVRYVSLSGNDATADGSLARPYRTLSRVAEVVQANESIVVRGGTYLEPNEVQFRVPGVTLRSFPGEWAVIDRSSNTDQNSGVNFYVGADDGVLTCIEVIGGFYVVSTETKWDWGDPNDRAGVSRIRIEHARLHGSYADVIKIKPNSDDILIRHNEIFDSGVGQPVDDCNAEGIDNVNGDRTQVAYNHIHDTCSTGVYLKGGATDGVIEYNLIERTGAAGILLGFDTSPEYFDLTVNPDYYENIRGIARYNLIRETGWAGIGFYASKDAQAYNNTILDAANQYHSPLYFGLSYQDWDDKAGRPPNLNPSFLRNVISQSSAVTTDPPLVDIRYSLDFGGMSALTGKPIMSDNCYDRQAGAAGFRDQRTGGGEPWVGNLAAWQTHIGGDARSHDVDLQLDASFQPQNPLCAGRGHLWNSATYTIAASANPVQGGTVSGGGVYPAGVTATLRATPSTGWTFTNWTQNAQVVSTSAQYAFTVQANRTLVAGFAPRRYSLSVSKAGPGTVTSKPAGIDCGTQCQASFNHGTSVTLTPVPAAGASFAGWKGACTNTTGPCVVRMTAKTTVTATFTGNSSVDLLVTGISLNPVSPSAKGTFTARVTVKNQGTLGADGGYLDLWSNQSTAQSCGAMSESWAAIGRLEAGQSKTLTIRFRAGRAGTKTFRAFVDSWCETPESREGNNQLRKTYTVK</sequence>
<dbReference type="RefSeq" id="WP_132978650.1">
    <property type="nucleotide sequence ID" value="NZ_SMAO01000014.1"/>
</dbReference>
<dbReference type="OrthoDB" id="5747841at2"/>
<dbReference type="SMART" id="SM00710">
    <property type="entry name" value="PbH1"/>
    <property type="match status" value="5"/>
</dbReference>
<dbReference type="Pfam" id="PF18998">
    <property type="entry name" value="Flg_new_2"/>
    <property type="match status" value="2"/>
</dbReference>
<evidence type="ECO:0000313" key="9">
    <source>
        <dbReference type="Proteomes" id="UP000295717"/>
    </source>
</evidence>
<evidence type="ECO:0000256" key="4">
    <source>
        <dbReference type="SAM" id="SignalP"/>
    </source>
</evidence>
<dbReference type="Gene3D" id="2.60.40.10">
    <property type="entry name" value="Immunoglobulins"/>
    <property type="match status" value="1"/>
</dbReference>
<feature type="chain" id="PRO_5020727650" evidence="4">
    <location>
        <begin position="25"/>
        <end position="738"/>
    </location>
</feature>
<keyword evidence="9" id="KW-1185">Reference proteome</keyword>
<dbReference type="PANTHER" id="PTHR40088:SF2">
    <property type="entry name" value="SECRETED SUGAR HYDROLASE"/>
    <property type="match status" value="1"/>
</dbReference>
<evidence type="ECO:0000256" key="3">
    <source>
        <dbReference type="ARBA" id="ARBA00022729"/>
    </source>
</evidence>
<dbReference type="InterPro" id="IPR011050">
    <property type="entry name" value="Pectin_lyase_fold/virulence"/>
</dbReference>
<feature type="domain" description="Bacterial repeat" evidence="7">
    <location>
        <begin position="476"/>
        <end position="541"/>
    </location>
</feature>
<gene>
    <name evidence="8" type="ORF">EDC35_11422</name>
</gene>
<feature type="domain" description="CARDB" evidence="5">
    <location>
        <begin position="626"/>
        <end position="731"/>
    </location>
</feature>
<evidence type="ECO:0000256" key="1">
    <source>
        <dbReference type="ARBA" id="ARBA00004613"/>
    </source>
</evidence>
<evidence type="ECO:0000313" key="8">
    <source>
        <dbReference type="EMBL" id="TCT18120.1"/>
    </source>
</evidence>
<dbReference type="InterPro" id="IPR052052">
    <property type="entry name" value="Polysaccharide_Lyase_9"/>
</dbReference>
<dbReference type="Pfam" id="PF13229">
    <property type="entry name" value="Beta_helix"/>
    <property type="match status" value="1"/>
</dbReference>
<comment type="subcellular location">
    <subcellularLocation>
        <location evidence="1">Secreted</location>
    </subcellularLocation>
</comment>
<dbReference type="Proteomes" id="UP000295717">
    <property type="component" value="Unassembled WGS sequence"/>
</dbReference>
<dbReference type="GO" id="GO:0016837">
    <property type="term" value="F:carbon-oxygen lyase activity, acting on polysaccharides"/>
    <property type="evidence" value="ECO:0007669"/>
    <property type="project" value="TreeGrafter"/>
</dbReference>
<evidence type="ECO:0000259" key="7">
    <source>
        <dbReference type="Pfam" id="PF18998"/>
    </source>
</evidence>
<comment type="caution">
    <text evidence="8">The sequence shown here is derived from an EMBL/GenBank/DDBJ whole genome shotgun (WGS) entry which is preliminary data.</text>
</comment>
<protein>
    <submittedName>
        <fullName evidence="8">CARDB protein</fullName>
    </submittedName>
</protein>
<dbReference type="InterPro" id="IPR013783">
    <property type="entry name" value="Ig-like_fold"/>
</dbReference>
<evidence type="ECO:0000259" key="5">
    <source>
        <dbReference type="Pfam" id="PF07705"/>
    </source>
</evidence>
<proteinExistence type="predicted"/>
<dbReference type="AlphaFoldDB" id="A0A4R3MRI1"/>
<dbReference type="GO" id="GO:0005576">
    <property type="term" value="C:extracellular region"/>
    <property type="evidence" value="ECO:0007669"/>
    <property type="project" value="UniProtKB-SubCell"/>
</dbReference>
<reference evidence="8 9" key="1">
    <citation type="submission" date="2019-03" db="EMBL/GenBank/DDBJ databases">
        <title>Genomic Encyclopedia of Type Strains, Phase IV (KMG-IV): sequencing the most valuable type-strain genomes for metagenomic binning, comparative biology and taxonomic classification.</title>
        <authorList>
            <person name="Goeker M."/>
        </authorList>
    </citation>
    <scope>NUCLEOTIDE SEQUENCE [LARGE SCALE GENOMIC DNA]</scope>
    <source>
        <strain evidence="8 9">DSM 13587</strain>
    </source>
</reference>
<feature type="signal peptide" evidence="4">
    <location>
        <begin position="1"/>
        <end position="24"/>
    </location>
</feature>
<dbReference type="InterPro" id="IPR011635">
    <property type="entry name" value="CARDB"/>
</dbReference>
<keyword evidence="2" id="KW-0964">Secreted</keyword>
<evidence type="ECO:0000259" key="6">
    <source>
        <dbReference type="Pfam" id="PF13229"/>
    </source>
</evidence>
<dbReference type="SUPFAM" id="SSF51126">
    <property type="entry name" value="Pectin lyase-like"/>
    <property type="match status" value="1"/>
</dbReference>
<name>A0A4R3MRI1_9GAMM</name>